<proteinExistence type="predicted"/>
<dbReference type="AlphaFoldDB" id="A0A517PLM6"/>
<gene>
    <name evidence="2" type="ORF">HG66A1_20600</name>
    <name evidence="3" type="ORF">V6x_20740</name>
</gene>
<evidence type="ECO:0000313" key="5">
    <source>
        <dbReference type="Proteomes" id="UP000320722"/>
    </source>
</evidence>
<keyword evidence="4" id="KW-1185">Reference proteome</keyword>
<organism evidence="2 4">
    <name type="scientific">Gimesia chilikensis</name>
    <dbReference type="NCBI Taxonomy" id="2605989"/>
    <lineage>
        <taxon>Bacteria</taxon>
        <taxon>Pseudomonadati</taxon>
        <taxon>Planctomycetota</taxon>
        <taxon>Planctomycetia</taxon>
        <taxon>Planctomycetales</taxon>
        <taxon>Planctomycetaceae</taxon>
        <taxon>Gimesia</taxon>
    </lineage>
</organism>
<feature type="chain" id="PRO_5044617174" evidence="1">
    <location>
        <begin position="27"/>
        <end position="154"/>
    </location>
</feature>
<evidence type="ECO:0000313" key="3">
    <source>
        <dbReference type="EMBL" id="QDU02372.1"/>
    </source>
</evidence>
<feature type="signal peptide" evidence="1">
    <location>
        <begin position="1"/>
        <end position="26"/>
    </location>
</feature>
<name>A0A517PLM6_9PLAN</name>
<dbReference type="EMBL" id="CP036266">
    <property type="protein sequence ID" value="QDT20275.1"/>
    <property type="molecule type" value="Genomic_DNA"/>
</dbReference>
<keyword evidence="1" id="KW-0732">Signal</keyword>
<accession>A0A517PLM6</accession>
<dbReference type="Proteomes" id="UP000320722">
    <property type="component" value="Chromosome"/>
</dbReference>
<evidence type="ECO:0000313" key="2">
    <source>
        <dbReference type="EMBL" id="QDT20275.1"/>
    </source>
</evidence>
<reference evidence="4 5" key="1">
    <citation type="submission" date="2019-02" db="EMBL/GenBank/DDBJ databases">
        <title>Deep-cultivation of Planctomycetes and their phenomic and genomic characterization uncovers novel biology.</title>
        <authorList>
            <person name="Wiegand S."/>
            <person name="Jogler M."/>
            <person name="Boedeker C."/>
            <person name="Pinto D."/>
            <person name="Vollmers J."/>
            <person name="Rivas-Marin E."/>
            <person name="Kohn T."/>
            <person name="Peeters S.H."/>
            <person name="Heuer A."/>
            <person name="Rast P."/>
            <person name="Oberbeckmann S."/>
            <person name="Bunk B."/>
            <person name="Jeske O."/>
            <person name="Meyerdierks A."/>
            <person name="Storesund J.E."/>
            <person name="Kallscheuer N."/>
            <person name="Luecker S."/>
            <person name="Lage O.M."/>
            <person name="Pohl T."/>
            <person name="Merkel B.J."/>
            <person name="Hornburger P."/>
            <person name="Mueller R.-W."/>
            <person name="Bruemmer F."/>
            <person name="Labrenz M."/>
            <person name="Spormann A.M."/>
            <person name="Op den Camp H."/>
            <person name="Overmann J."/>
            <person name="Amann R."/>
            <person name="Jetten M.S.M."/>
            <person name="Mascher T."/>
            <person name="Medema M.H."/>
            <person name="Devos D.P."/>
            <person name="Kaster A.-K."/>
            <person name="Ovreas L."/>
            <person name="Rohde M."/>
            <person name="Galperin M.Y."/>
            <person name="Jogler C."/>
        </authorList>
    </citation>
    <scope>NUCLEOTIDE SEQUENCE [LARGE SCALE GENOMIC DNA]</scope>
    <source>
        <strain evidence="2 4">HG66A1</strain>
        <strain evidence="3 5">V6</strain>
    </source>
</reference>
<dbReference type="EMBL" id="CP036347">
    <property type="protein sequence ID" value="QDU02372.1"/>
    <property type="molecule type" value="Genomic_DNA"/>
</dbReference>
<accession>A0A517WAT8</accession>
<protein>
    <submittedName>
        <fullName evidence="2">Archaeal TRASH domain protein</fullName>
    </submittedName>
</protein>
<evidence type="ECO:0000256" key="1">
    <source>
        <dbReference type="SAM" id="SignalP"/>
    </source>
</evidence>
<evidence type="ECO:0000313" key="4">
    <source>
        <dbReference type="Proteomes" id="UP000320421"/>
    </source>
</evidence>
<sequence precursor="true">MKSFRMILALSLVAVTGLGVQQFVEAQQPQTEGSQRDQLRIAAQKICPVSGQKLGDHGKPIKVKVGKESVYLCCKGCLNSKVNPQHWSTIHANYAKAQGKCPVMKKQLPQKPKWTIVDGRIVYVCCPPCTKKIAADPEAYLSKVDALYSANLRK</sequence>
<dbReference type="Proteomes" id="UP000320421">
    <property type="component" value="Chromosome"/>
</dbReference>